<dbReference type="PANTHER" id="PTHR33495:SF2">
    <property type="entry name" value="ANTI-SIGMA FACTOR ANTAGONIST TM_1081-RELATED"/>
    <property type="match status" value="1"/>
</dbReference>
<accession>A0ABV8IEQ3</accession>
<dbReference type="Proteomes" id="UP001595850">
    <property type="component" value="Unassembled WGS sequence"/>
</dbReference>
<name>A0ABV8IEQ3_9ACTN</name>
<gene>
    <name evidence="4" type="ORF">ACFOWE_30770</name>
</gene>
<proteinExistence type="inferred from homology"/>
<keyword evidence="5" id="KW-1185">Reference proteome</keyword>
<organism evidence="4 5">
    <name type="scientific">Planomonospora corallina</name>
    <dbReference type="NCBI Taxonomy" id="1806052"/>
    <lineage>
        <taxon>Bacteria</taxon>
        <taxon>Bacillati</taxon>
        <taxon>Actinomycetota</taxon>
        <taxon>Actinomycetes</taxon>
        <taxon>Streptosporangiales</taxon>
        <taxon>Streptosporangiaceae</taxon>
        <taxon>Planomonospora</taxon>
    </lineage>
</organism>
<dbReference type="SUPFAM" id="SSF52091">
    <property type="entry name" value="SpoIIaa-like"/>
    <property type="match status" value="1"/>
</dbReference>
<evidence type="ECO:0000256" key="2">
    <source>
        <dbReference type="RuleBase" id="RU003749"/>
    </source>
</evidence>
<evidence type="ECO:0000256" key="1">
    <source>
        <dbReference type="ARBA" id="ARBA00009013"/>
    </source>
</evidence>
<dbReference type="PROSITE" id="PS50801">
    <property type="entry name" value="STAS"/>
    <property type="match status" value="1"/>
</dbReference>
<feature type="domain" description="STAS" evidence="3">
    <location>
        <begin position="12"/>
        <end position="111"/>
    </location>
</feature>
<dbReference type="Pfam" id="PF01740">
    <property type="entry name" value="STAS"/>
    <property type="match status" value="1"/>
</dbReference>
<dbReference type="InterPro" id="IPR036513">
    <property type="entry name" value="STAS_dom_sf"/>
</dbReference>
<dbReference type="Gene3D" id="3.30.750.24">
    <property type="entry name" value="STAS domain"/>
    <property type="match status" value="1"/>
</dbReference>
<reference evidence="5" key="1">
    <citation type="journal article" date="2019" name="Int. J. Syst. Evol. Microbiol.">
        <title>The Global Catalogue of Microorganisms (GCM) 10K type strain sequencing project: providing services to taxonomists for standard genome sequencing and annotation.</title>
        <authorList>
            <consortium name="The Broad Institute Genomics Platform"/>
            <consortium name="The Broad Institute Genome Sequencing Center for Infectious Disease"/>
            <person name="Wu L."/>
            <person name="Ma J."/>
        </authorList>
    </citation>
    <scope>NUCLEOTIDE SEQUENCE [LARGE SCALE GENOMIC DNA]</scope>
    <source>
        <strain evidence="5">TBRC 4489</strain>
    </source>
</reference>
<dbReference type="EMBL" id="JBHSBM010000054">
    <property type="protein sequence ID" value="MFC4062703.1"/>
    <property type="molecule type" value="Genomic_DNA"/>
</dbReference>
<evidence type="ECO:0000259" key="3">
    <source>
        <dbReference type="PROSITE" id="PS50801"/>
    </source>
</evidence>
<dbReference type="CDD" id="cd07043">
    <property type="entry name" value="STAS_anti-anti-sigma_factors"/>
    <property type="match status" value="1"/>
</dbReference>
<evidence type="ECO:0000313" key="4">
    <source>
        <dbReference type="EMBL" id="MFC4062703.1"/>
    </source>
</evidence>
<dbReference type="PANTHER" id="PTHR33495">
    <property type="entry name" value="ANTI-SIGMA FACTOR ANTAGONIST TM_1081-RELATED-RELATED"/>
    <property type="match status" value="1"/>
</dbReference>
<evidence type="ECO:0000313" key="5">
    <source>
        <dbReference type="Proteomes" id="UP001595850"/>
    </source>
</evidence>
<dbReference type="RefSeq" id="WP_377294055.1">
    <property type="nucleotide sequence ID" value="NZ_JBHSBM010000054.1"/>
</dbReference>
<comment type="caution">
    <text evidence="4">The sequence shown here is derived from an EMBL/GenBank/DDBJ whole genome shotgun (WGS) entry which is preliminary data.</text>
</comment>
<dbReference type="InterPro" id="IPR002645">
    <property type="entry name" value="STAS_dom"/>
</dbReference>
<comment type="similarity">
    <text evidence="1 2">Belongs to the anti-sigma-factor antagonist family.</text>
</comment>
<protein>
    <recommendedName>
        <fullName evidence="2">Anti-sigma factor antagonist</fullName>
    </recommendedName>
</protein>
<dbReference type="InterPro" id="IPR003658">
    <property type="entry name" value="Anti-sigma_ant"/>
</dbReference>
<dbReference type="NCBIfam" id="TIGR00377">
    <property type="entry name" value="ant_ant_sig"/>
    <property type="match status" value="1"/>
</dbReference>
<sequence length="111" mass="11357">MIDVTSRETGRGTVEVTVRGDLDAVTAAGLRHVLDGIGPVRLELDLTGVGFCDCAGARLLLRTGERLRAHGGALVVLRPSAPVLRLLGLLGLDRHLPVGGAVGASRTGGGD</sequence>